<dbReference type="Gene3D" id="3.90.550.10">
    <property type="entry name" value="Spore Coat Polysaccharide Biosynthesis Protein SpsA, Chain A"/>
    <property type="match status" value="1"/>
</dbReference>
<accession>G9WJC4</accession>
<dbReference type="EMBL" id="AFVZ01000001">
    <property type="protein sequence ID" value="EHN58730.1"/>
    <property type="molecule type" value="Genomic_DNA"/>
</dbReference>
<evidence type="ECO:0000256" key="2">
    <source>
        <dbReference type="ARBA" id="ARBA00006739"/>
    </source>
</evidence>
<dbReference type="PANTHER" id="PTHR43179">
    <property type="entry name" value="RHAMNOSYLTRANSFERASE WBBL"/>
    <property type="match status" value="1"/>
</dbReference>
<gene>
    <name evidence="6" type="ORF">OKIT_0617</name>
</gene>
<comment type="caution">
    <text evidence="6">The sequence shown here is derived from an EMBL/GenBank/DDBJ whole genome shotgun (WGS) entry which is preliminary data.</text>
</comment>
<evidence type="ECO:0000256" key="4">
    <source>
        <dbReference type="ARBA" id="ARBA00022679"/>
    </source>
</evidence>
<keyword evidence="4 6" id="KW-0808">Transferase</keyword>
<protein>
    <submittedName>
        <fullName evidence="6">Putative glycosyltransferase</fullName>
    </submittedName>
</protein>
<comment type="similarity">
    <text evidence="2">Belongs to the glycosyltransferase 2 family.</text>
</comment>
<proteinExistence type="inferred from homology"/>
<dbReference type="HOGENOM" id="CLU_023845_2_1_9"/>
<reference evidence="6 7" key="1">
    <citation type="journal article" date="2012" name="PLoS ONE">
        <title>Functional divergence in the genus oenococcus as predicted by genome sequencing of the newly-described species, Oenococcus kitaharae.</title>
        <authorList>
            <person name="Borneman A.R."/>
            <person name="McCarthy J.M."/>
            <person name="Chambers P.J."/>
            <person name="Bartowsky E.J."/>
        </authorList>
    </citation>
    <scope>NUCLEOTIDE SEQUENCE [LARGE SCALE GENOMIC DNA]</scope>
    <source>
        <strain evidence="7">DSM17330</strain>
    </source>
</reference>
<name>G9WJC4_9LACO</name>
<evidence type="ECO:0000313" key="6">
    <source>
        <dbReference type="EMBL" id="EHN58730.1"/>
    </source>
</evidence>
<dbReference type="GO" id="GO:0016757">
    <property type="term" value="F:glycosyltransferase activity"/>
    <property type="evidence" value="ECO:0007669"/>
    <property type="project" value="UniProtKB-KW"/>
</dbReference>
<dbReference type="AlphaFoldDB" id="G9WJC4"/>
<feature type="domain" description="Glycosyltransferase 2-like" evidence="5">
    <location>
        <begin position="3"/>
        <end position="131"/>
    </location>
</feature>
<evidence type="ECO:0000259" key="5">
    <source>
        <dbReference type="Pfam" id="PF00535"/>
    </source>
</evidence>
<evidence type="ECO:0000256" key="1">
    <source>
        <dbReference type="ARBA" id="ARBA00004776"/>
    </source>
</evidence>
<dbReference type="SUPFAM" id="SSF53448">
    <property type="entry name" value="Nucleotide-diphospho-sugar transferases"/>
    <property type="match status" value="1"/>
</dbReference>
<dbReference type="Pfam" id="PF00535">
    <property type="entry name" value="Glycos_transf_2"/>
    <property type="match status" value="1"/>
</dbReference>
<dbReference type="PATRIC" id="fig|1045004.4.peg.617"/>
<evidence type="ECO:0000256" key="3">
    <source>
        <dbReference type="ARBA" id="ARBA00022676"/>
    </source>
</evidence>
<evidence type="ECO:0000313" key="7">
    <source>
        <dbReference type="Proteomes" id="UP000004959"/>
    </source>
</evidence>
<dbReference type="InterPro" id="IPR001173">
    <property type="entry name" value="Glyco_trans_2-like"/>
</dbReference>
<keyword evidence="7" id="KW-1185">Reference proteome</keyword>
<dbReference type="InterPro" id="IPR029044">
    <property type="entry name" value="Nucleotide-diphossugar_trans"/>
</dbReference>
<dbReference type="PANTHER" id="PTHR43179:SF12">
    <property type="entry name" value="GALACTOFURANOSYLTRANSFERASE GLFT2"/>
    <property type="match status" value="1"/>
</dbReference>
<keyword evidence="3" id="KW-0328">Glycosyltransferase</keyword>
<sequence>MDLLKQSIAALQNQHSASLKHIIIVNGASTDGTKDWVLAEAKKDTKIFFVDLPKNVGGAGGFNQGVRAFIQQTNDDFVWLMDDDSLVTDDALDRLLEVWKLDPTAGMAASHDIWKDGTWANMNMAAPLFSDKIKVYYGDAPFVRIKHSTFVSTIISRMAVLKVGLPQKEYFIWGDDIEYTQRVTHFFPGFFVRNSIVVHASGKNPLPGDISGEKVRARLPRYLNEFRNRLCTSKRRHSLPKYIKTLGHNAYDFVKVLLTPGVKFRFAKLGIIIKGTWNGFFFNPPIEYGDPEYEYRAEVMEKIWK</sequence>
<dbReference type="Proteomes" id="UP000004959">
    <property type="component" value="Chromosome"/>
</dbReference>
<organism evidence="6 7">
    <name type="scientific">Oenococcus kitaharae DSM 17330</name>
    <dbReference type="NCBI Taxonomy" id="1045004"/>
    <lineage>
        <taxon>Bacteria</taxon>
        <taxon>Bacillati</taxon>
        <taxon>Bacillota</taxon>
        <taxon>Bacilli</taxon>
        <taxon>Lactobacillales</taxon>
        <taxon>Lactobacillaceae</taxon>
        <taxon>Oenococcus</taxon>
    </lineage>
</organism>
<comment type="pathway">
    <text evidence="1">Cell wall biogenesis; cell wall polysaccharide biosynthesis.</text>
</comment>
<dbReference type="STRING" id="336988.NT96_05630"/>
<dbReference type="eggNOG" id="COG1216">
    <property type="taxonomic scope" value="Bacteria"/>
</dbReference>